<evidence type="ECO:0000256" key="2">
    <source>
        <dbReference type="ARBA" id="ARBA00023002"/>
    </source>
</evidence>
<dbReference type="RefSeq" id="WP_259549612.1">
    <property type="nucleotide sequence ID" value="NZ_BAABHW010000004.1"/>
</dbReference>
<accession>A0ABP9LJK9</accession>
<dbReference type="Pfam" id="PF02615">
    <property type="entry name" value="Ldh_2"/>
    <property type="match status" value="1"/>
</dbReference>
<name>A0ABP9LJK9_9RHOB</name>
<organism evidence="3 4">
    <name type="scientific">[Roseibacterium] beibuensis</name>
    <dbReference type="NCBI Taxonomy" id="1193142"/>
    <lineage>
        <taxon>Bacteria</taxon>
        <taxon>Pseudomonadati</taxon>
        <taxon>Pseudomonadota</taxon>
        <taxon>Alphaproteobacteria</taxon>
        <taxon>Rhodobacterales</taxon>
        <taxon>Roseobacteraceae</taxon>
        <taxon>Roseicyclus</taxon>
    </lineage>
</organism>
<comment type="similarity">
    <text evidence="1">Belongs to the LDH2/MDH2 oxidoreductase family.</text>
</comment>
<keyword evidence="2" id="KW-0560">Oxidoreductase</keyword>
<proteinExistence type="inferred from homology"/>
<dbReference type="SUPFAM" id="SSF89733">
    <property type="entry name" value="L-sulfolactate dehydrogenase-like"/>
    <property type="match status" value="1"/>
</dbReference>
<protein>
    <submittedName>
        <fullName evidence="3">Uncharacterized protein</fullName>
    </submittedName>
</protein>
<evidence type="ECO:0000256" key="1">
    <source>
        <dbReference type="ARBA" id="ARBA00006056"/>
    </source>
</evidence>
<dbReference type="Gene3D" id="1.10.1530.10">
    <property type="match status" value="1"/>
</dbReference>
<dbReference type="Gene3D" id="3.30.1370.60">
    <property type="entry name" value="Hypothetical oxidoreductase yiak, domain 2"/>
    <property type="match status" value="1"/>
</dbReference>
<evidence type="ECO:0000313" key="4">
    <source>
        <dbReference type="Proteomes" id="UP001499910"/>
    </source>
</evidence>
<dbReference type="InterPro" id="IPR036111">
    <property type="entry name" value="Mal/L-sulfo/L-lacto_DH-like_sf"/>
</dbReference>
<dbReference type="EMBL" id="BAABHW010000004">
    <property type="protein sequence ID" value="GAA5077538.1"/>
    <property type="molecule type" value="Genomic_DNA"/>
</dbReference>
<sequence>MTEALSLEDLEALAGDCLTRAGVSRARALTVARDTVAAEARGDRANGLDALLRDLRLIRYGRLHAGARPEIATAKAAVLQVDAGHGFAAVAVDAALPGLIDMARQKGLAVLRLDRASDPAGLFGALVTLAEAGLVALTITGKGAARMASPDHPMPRPLLTPARPALAALLGVVEDEDDPADSPLGAPVAHRGWILAADPLCTGLMELVGDLPTDSLEPPARRVALPTDLLAQIVTS</sequence>
<dbReference type="PANTHER" id="PTHR11091">
    <property type="entry name" value="OXIDOREDUCTASE-RELATED"/>
    <property type="match status" value="1"/>
</dbReference>
<dbReference type="PANTHER" id="PTHR11091:SF0">
    <property type="entry name" value="MALATE DEHYDROGENASE"/>
    <property type="match status" value="1"/>
</dbReference>
<dbReference type="Proteomes" id="UP001499910">
    <property type="component" value="Unassembled WGS sequence"/>
</dbReference>
<keyword evidence="4" id="KW-1185">Reference proteome</keyword>
<gene>
    <name evidence="3" type="ORF">GCM10023209_27860</name>
</gene>
<reference evidence="4" key="1">
    <citation type="journal article" date="2019" name="Int. J. Syst. Evol. Microbiol.">
        <title>The Global Catalogue of Microorganisms (GCM) 10K type strain sequencing project: providing services to taxonomists for standard genome sequencing and annotation.</title>
        <authorList>
            <consortium name="The Broad Institute Genomics Platform"/>
            <consortium name="The Broad Institute Genome Sequencing Center for Infectious Disease"/>
            <person name="Wu L."/>
            <person name="Ma J."/>
        </authorList>
    </citation>
    <scope>NUCLEOTIDE SEQUENCE [LARGE SCALE GENOMIC DNA]</scope>
    <source>
        <strain evidence="4">JCM 18015</strain>
    </source>
</reference>
<comment type="caution">
    <text evidence="3">The sequence shown here is derived from an EMBL/GenBank/DDBJ whole genome shotgun (WGS) entry which is preliminary data.</text>
</comment>
<dbReference type="InterPro" id="IPR003767">
    <property type="entry name" value="Malate/L-lactate_DH-like"/>
</dbReference>
<evidence type="ECO:0000313" key="3">
    <source>
        <dbReference type="EMBL" id="GAA5077538.1"/>
    </source>
</evidence>
<dbReference type="InterPro" id="IPR043143">
    <property type="entry name" value="Mal/L-sulf/L-lact_DH-like_NADP"/>
</dbReference>
<dbReference type="InterPro" id="IPR043144">
    <property type="entry name" value="Mal/L-sulf/L-lact_DH-like_ah"/>
</dbReference>